<evidence type="ECO:0000313" key="2">
    <source>
        <dbReference type="EMBL" id="BBG94722.1"/>
    </source>
</evidence>
<proteinExistence type="predicted"/>
<feature type="region of interest" description="Disordered" evidence="1">
    <location>
        <begin position="96"/>
        <end position="147"/>
    </location>
</feature>
<feature type="compositionally biased region" description="Basic and acidic residues" evidence="1">
    <location>
        <begin position="103"/>
        <end position="119"/>
    </location>
</feature>
<dbReference type="EMBL" id="AP019297">
    <property type="protein sequence ID" value="BBG94722.1"/>
    <property type="molecule type" value="Genomic_DNA"/>
</dbReference>
<name>A0A4Y1QS91_PRUDU</name>
<evidence type="ECO:0000256" key="1">
    <source>
        <dbReference type="SAM" id="MobiDB-lite"/>
    </source>
</evidence>
<gene>
    <name evidence="2" type="ORF">Prudu_003074</name>
</gene>
<reference evidence="2" key="1">
    <citation type="journal article" date="2019" name="Science">
        <title>Mutation of a bHLH transcription factor allowed almond domestication.</title>
        <authorList>
            <person name="Sanchez-Perez R."/>
            <person name="Pavan S."/>
            <person name="Mazzeo R."/>
            <person name="Moldovan C."/>
            <person name="Aiese Cigliano R."/>
            <person name="Del Cueto J."/>
            <person name="Ricciardi F."/>
            <person name="Lotti C."/>
            <person name="Ricciardi L."/>
            <person name="Dicenta F."/>
            <person name="Lopez-Marques R.L."/>
            <person name="Lindberg Moller B."/>
        </authorList>
    </citation>
    <scope>NUCLEOTIDE SEQUENCE</scope>
</reference>
<dbReference type="AlphaFoldDB" id="A0A4Y1QS91"/>
<feature type="compositionally biased region" description="Basic and acidic residues" evidence="1">
    <location>
        <begin position="128"/>
        <end position="137"/>
    </location>
</feature>
<organism evidence="2">
    <name type="scientific">Prunus dulcis</name>
    <name type="common">Almond</name>
    <name type="synonym">Amygdalus dulcis</name>
    <dbReference type="NCBI Taxonomy" id="3755"/>
    <lineage>
        <taxon>Eukaryota</taxon>
        <taxon>Viridiplantae</taxon>
        <taxon>Streptophyta</taxon>
        <taxon>Embryophyta</taxon>
        <taxon>Tracheophyta</taxon>
        <taxon>Spermatophyta</taxon>
        <taxon>Magnoliopsida</taxon>
        <taxon>eudicotyledons</taxon>
        <taxon>Gunneridae</taxon>
        <taxon>Pentapetalae</taxon>
        <taxon>rosids</taxon>
        <taxon>fabids</taxon>
        <taxon>Rosales</taxon>
        <taxon>Rosaceae</taxon>
        <taxon>Amygdaloideae</taxon>
        <taxon>Amygdaleae</taxon>
        <taxon>Prunus</taxon>
    </lineage>
</organism>
<protein>
    <submittedName>
        <fullName evidence="2">SEC6</fullName>
    </submittedName>
</protein>
<accession>A0A4Y1QS91</accession>
<sequence length="147" mass="16674">YKNCLARSSNIASLKHGSHNSELTKQNMRVQRNTDTSPGNGRQVLHFPAQVHRKGLKPNNRVEILLLLMVAEGQALVVQRTVSALSWEGNDHGLQLWGPSYGEGKHEGRIKIREEEENKKKGRKKKKDGLGRRESKSLIKSKYQILK</sequence>
<feature type="non-terminal residue" evidence="2">
    <location>
        <position position="1"/>
    </location>
</feature>